<keyword evidence="7" id="KW-1185">Reference proteome</keyword>
<keyword evidence="5" id="KW-0175">Coiled coil</keyword>
<keyword evidence="3" id="KW-0677">Repeat</keyword>
<evidence type="ECO:0000256" key="1">
    <source>
        <dbReference type="ARBA" id="ARBA00004308"/>
    </source>
</evidence>
<sequence>MTELQQSKYQDLQAGLPSELSMQLAEVALALGSAEDQLIYLAFILVHKLPIFVLLFSLTDLDLYMCVSNVFGSLFYSFSCLQALCEECESCGGSLAELGVAVQEFGEQNPLLSKQLGGAVVKLTELQRQTAQQAQDKVNRLKKAEKLVEEYHNMKAFILAWIEKAEDLVSGNIVWSSATQLQEQIRSHQALLRECRGLHGDLEAMGEREGQLVDVLHMEGWSQQVKHLSRRTEELQQLAKTRFQSLQDAAKDMLRLEAEVKSLHAAVDQIQVALASPDLNKLSLREQLTQRQLLLVDMEGFKQQVASVQQCQSALRLPEEVVASLPICRTAQSLQQEASQLQHTTIQQCNILQECLFSFGPHQGHIYFQPFGCGQFFLSSE</sequence>
<reference evidence="6" key="3">
    <citation type="submission" date="2025-09" db="UniProtKB">
        <authorList>
            <consortium name="Ensembl"/>
        </authorList>
    </citation>
    <scope>IDENTIFICATION</scope>
    <source>
        <strain evidence="6">Guanapo</strain>
    </source>
</reference>
<evidence type="ECO:0000256" key="5">
    <source>
        <dbReference type="SAM" id="Coils"/>
    </source>
</evidence>
<dbReference type="Gene3D" id="1.20.58.60">
    <property type="match status" value="1"/>
</dbReference>
<dbReference type="SUPFAM" id="SSF46966">
    <property type="entry name" value="Spectrin repeat"/>
    <property type="match status" value="2"/>
</dbReference>
<reference evidence="7" key="1">
    <citation type="submission" date="2013-11" db="EMBL/GenBank/DDBJ databases">
        <title>The genomic landscape of the Guanapo guppy.</title>
        <authorList>
            <person name="Kuenstner A."/>
            <person name="Dreyer C."/>
        </authorList>
    </citation>
    <scope>NUCLEOTIDE SEQUENCE</scope>
    <source>
        <strain evidence="7">Guanapo</strain>
    </source>
</reference>
<dbReference type="CDD" id="cd00176">
    <property type="entry name" value="SPEC"/>
    <property type="match status" value="1"/>
</dbReference>
<evidence type="ECO:0000313" key="6">
    <source>
        <dbReference type="Ensembl" id="ENSPREP00000006155.1"/>
    </source>
</evidence>
<dbReference type="Bgee" id="ENSPREG00000004284">
    <property type="expression patterns" value="Expressed in head"/>
</dbReference>
<keyword evidence="4" id="KW-0472">Membrane</keyword>
<dbReference type="OMA" id="NINWNSA"/>
<dbReference type="STRING" id="8081.ENSPREP00000006155"/>
<reference evidence="6" key="2">
    <citation type="submission" date="2025-08" db="UniProtKB">
        <authorList>
            <consortium name="Ensembl"/>
        </authorList>
    </citation>
    <scope>IDENTIFICATION</scope>
    <source>
        <strain evidence="6">Guanapo</strain>
    </source>
</reference>
<evidence type="ECO:0000313" key="7">
    <source>
        <dbReference type="Proteomes" id="UP000242638"/>
    </source>
</evidence>
<dbReference type="PANTHER" id="PTHR14514:SF3">
    <property type="entry name" value="NESPRIN-1"/>
    <property type="match status" value="1"/>
</dbReference>
<evidence type="ECO:0000256" key="2">
    <source>
        <dbReference type="ARBA" id="ARBA00022553"/>
    </source>
</evidence>
<evidence type="ECO:0008006" key="8">
    <source>
        <dbReference type="Google" id="ProtNLM"/>
    </source>
</evidence>
<dbReference type="AlphaFoldDB" id="A0A3P9N9D9"/>
<proteinExistence type="predicted"/>
<dbReference type="InterPro" id="IPR018159">
    <property type="entry name" value="Spectrin/alpha-actinin"/>
</dbReference>
<accession>A0A3P9N9D9</accession>
<comment type="subcellular location">
    <subcellularLocation>
        <location evidence="1">Endomembrane system</location>
    </subcellularLocation>
</comment>
<dbReference type="GeneTree" id="ENSGT01030000234944"/>
<evidence type="ECO:0000256" key="4">
    <source>
        <dbReference type="ARBA" id="ARBA00023136"/>
    </source>
</evidence>
<dbReference type="Proteomes" id="UP000242638">
    <property type="component" value="Unassembled WGS sequence"/>
</dbReference>
<evidence type="ECO:0000256" key="3">
    <source>
        <dbReference type="ARBA" id="ARBA00022737"/>
    </source>
</evidence>
<protein>
    <recommendedName>
        <fullName evidence="8">Spectrin repeat containing, nuclear envelope 1b</fullName>
    </recommendedName>
</protein>
<dbReference type="Ensembl" id="ENSPRET00000006241.1">
    <property type="protein sequence ID" value="ENSPREP00000006155.1"/>
    <property type="gene ID" value="ENSPREG00000004284.1"/>
</dbReference>
<keyword evidence="2" id="KW-0597">Phosphoprotein</keyword>
<dbReference type="PANTHER" id="PTHR14514">
    <property type="entry name" value="PKA ANCHORING PROTEIN"/>
    <property type="match status" value="1"/>
</dbReference>
<name>A0A3P9N9D9_POERE</name>
<feature type="coiled-coil region" evidence="5">
    <location>
        <begin position="218"/>
        <end position="266"/>
    </location>
</feature>
<feature type="coiled-coil region" evidence="5">
    <location>
        <begin position="124"/>
        <end position="154"/>
    </location>
</feature>
<organism evidence="6 7">
    <name type="scientific">Poecilia reticulata</name>
    <name type="common">Guppy</name>
    <name type="synonym">Acanthophacelus reticulatus</name>
    <dbReference type="NCBI Taxonomy" id="8081"/>
    <lineage>
        <taxon>Eukaryota</taxon>
        <taxon>Metazoa</taxon>
        <taxon>Chordata</taxon>
        <taxon>Craniata</taxon>
        <taxon>Vertebrata</taxon>
        <taxon>Euteleostomi</taxon>
        <taxon>Actinopterygii</taxon>
        <taxon>Neopterygii</taxon>
        <taxon>Teleostei</taxon>
        <taxon>Neoteleostei</taxon>
        <taxon>Acanthomorphata</taxon>
        <taxon>Ovalentaria</taxon>
        <taxon>Atherinomorphae</taxon>
        <taxon>Cyprinodontiformes</taxon>
        <taxon>Poeciliidae</taxon>
        <taxon>Poeciliinae</taxon>
        <taxon>Poecilia</taxon>
    </lineage>
</organism>